<name>A0AA97M0I8_9ACTN</name>
<reference evidence="2" key="1">
    <citation type="submission" date="2020-10" db="EMBL/GenBank/DDBJ databases">
        <title>De novo genome project of the cellulose decomposer Thermobifida halotolerans type strain.</title>
        <authorList>
            <person name="Nagy I."/>
            <person name="Horvath B."/>
            <person name="Kukolya J."/>
            <person name="Nagy I."/>
            <person name="Orsini M."/>
        </authorList>
    </citation>
    <scope>NUCLEOTIDE SEQUENCE</scope>
    <source>
        <strain evidence="2">DSM 44931</strain>
    </source>
</reference>
<dbReference type="Gene3D" id="3.40.630.30">
    <property type="match status" value="1"/>
</dbReference>
<protein>
    <submittedName>
        <fullName evidence="2">GNAT family N-acetyltransferase</fullName>
    </submittedName>
</protein>
<dbReference type="RefSeq" id="WP_119268113.1">
    <property type="nucleotide sequence ID" value="NZ_CP063196.1"/>
</dbReference>
<gene>
    <name evidence="2" type="ORF">NI17_009700</name>
</gene>
<dbReference type="InterPro" id="IPR000182">
    <property type="entry name" value="GNAT_dom"/>
</dbReference>
<evidence type="ECO:0000259" key="1">
    <source>
        <dbReference type="Pfam" id="PF13673"/>
    </source>
</evidence>
<evidence type="ECO:0000313" key="2">
    <source>
        <dbReference type="EMBL" id="UOE21366.1"/>
    </source>
</evidence>
<dbReference type="KEGG" id="thao:NI17_009700"/>
<accession>A0AA97M0I8</accession>
<dbReference type="EMBL" id="CP063196">
    <property type="protein sequence ID" value="UOE21366.1"/>
    <property type="molecule type" value="Genomic_DNA"/>
</dbReference>
<sequence>MPQATPALYYVFDQRPADTSAHSAVRDLIAMPCRGARVPGEVVEFIGDSDCVEDLATHQFGTIRWDEHRRVATLLYVRPAHRRQGIATALWTTAATLHSRRTGKPLTISTARTVLGEVWARHLGLEAPLERLVLPLTPAAHTRDVPARLLVPDTTVALARDLAARYRLPLREVMACCQATVEAALAFKEGRR</sequence>
<dbReference type="GO" id="GO:0016747">
    <property type="term" value="F:acyltransferase activity, transferring groups other than amino-acyl groups"/>
    <property type="evidence" value="ECO:0007669"/>
    <property type="project" value="InterPro"/>
</dbReference>
<keyword evidence="3" id="KW-1185">Reference proteome</keyword>
<dbReference type="InterPro" id="IPR016181">
    <property type="entry name" value="Acyl_CoA_acyltransferase"/>
</dbReference>
<evidence type="ECO:0000313" key="3">
    <source>
        <dbReference type="Proteomes" id="UP000265719"/>
    </source>
</evidence>
<proteinExistence type="predicted"/>
<organism evidence="2 3">
    <name type="scientific">Thermobifida halotolerans</name>
    <dbReference type="NCBI Taxonomy" id="483545"/>
    <lineage>
        <taxon>Bacteria</taxon>
        <taxon>Bacillati</taxon>
        <taxon>Actinomycetota</taxon>
        <taxon>Actinomycetes</taxon>
        <taxon>Streptosporangiales</taxon>
        <taxon>Nocardiopsidaceae</taxon>
        <taxon>Thermobifida</taxon>
    </lineage>
</organism>
<dbReference type="SUPFAM" id="SSF55729">
    <property type="entry name" value="Acyl-CoA N-acyltransferases (Nat)"/>
    <property type="match status" value="1"/>
</dbReference>
<feature type="domain" description="N-acetyltransferase" evidence="1">
    <location>
        <begin position="60"/>
        <end position="110"/>
    </location>
</feature>
<dbReference type="Proteomes" id="UP000265719">
    <property type="component" value="Chromosome"/>
</dbReference>
<dbReference type="AlphaFoldDB" id="A0AA97M0I8"/>
<dbReference type="Pfam" id="PF13673">
    <property type="entry name" value="Acetyltransf_10"/>
    <property type="match status" value="1"/>
</dbReference>